<evidence type="ECO:0000256" key="4">
    <source>
        <dbReference type="ARBA" id="ARBA00023136"/>
    </source>
</evidence>
<comment type="similarity">
    <text evidence="1">Belongs to the TMEM53 family.</text>
</comment>
<organism evidence="7 8">
    <name type="scientific">Hondaea fermentalgiana</name>
    <dbReference type="NCBI Taxonomy" id="2315210"/>
    <lineage>
        <taxon>Eukaryota</taxon>
        <taxon>Sar</taxon>
        <taxon>Stramenopiles</taxon>
        <taxon>Bigyra</taxon>
        <taxon>Labyrinthulomycetes</taxon>
        <taxon>Thraustochytrida</taxon>
        <taxon>Thraustochytriidae</taxon>
        <taxon>Hondaea</taxon>
    </lineage>
</organism>
<keyword evidence="8" id="KW-1185">Reference proteome</keyword>
<dbReference type="Proteomes" id="UP000241890">
    <property type="component" value="Unassembled WGS sequence"/>
</dbReference>
<dbReference type="GO" id="GO:0005640">
    <property type="term" value="C:nuclear outer membrane"/>
    <property type="evidence" value="ECO:0007669"/>
    <property type="project" value="UniProtKB-SubCell"/>
</dbReference>
<dbReference type="OrthoDB" id="67864at2759"/>
<proteinExistence type="inferred from homology"/>
<dbReference type="PANTHER" id="PTHR12265:SF30">
    <property type="entry name" value="TRANSMEMBRANE PROTEIN 53"/>
    <property type="match status" value="1"/>
</dbReference>
<evidence type="ECO:0000256" key="5">
    <source>
        <dbReference type="ARBA" id="ARBA00023242"/>
    </source>
</evidence>
<comment type="subcellular location">
    <subcellularLocation>
        <location evidence="6">Nucleus outer membrane</location>
        <topology evidence="6">Single-pass membrane protein</topology>
    </subcellularLocation>
</comment>
<name>A0A2R5GLG1_9STRA</name>
<dbReference type="AlphaFoldDB" id="A0A2R5GLG1"/>
<keyword evidence="2 7" id="KW-0812">Transmembrane</keyword>
<dbReference type="InParanoid" id="A0A2R5GLG1"/>
<dbReference type="Pfam" id="PF05705">
    <property type="entry name" value="DUF829"/>
    <property type="match status" value="1"/>
</dbReference>
<reference evidence="7 8" key="1">
    <citation type="submission" date="2017-12" db="EMBL/GenBank/DDBJ databases">
        <title>Sequencing, de novo assembly and annotation of complete genome of a new Thraustochytrid species, strain FCC1311.</title>
        <authorList>
            <person name="Sedici K."/>
            <person name="Godart F."/>
            <person name="Aiese Cigliano R."/>
            <person name="Sanseverino W."/>
            <person name="Barakat M."/>
            <person name="Ortet P."/>
            <person name="Marechal E."/>
            <person name="Cagnac O."/>
            <person name="Amato A."/>
        </authorList>
    </citation>
    <scope>NUCLEOTIDE SEQUENCE [LARGE SCALE GENOMIC DNA]</scope>
</reference>
<dbReference type="SUPFAM" id="SSF53474">
    <property type="entry name" value="alpha/beta-Hydrolases"/>
    <property type="match status" value="1"/>
</dbReference>
<evidence type="ECO:0000313" key="7">
    <source>
        <dbReference type="EMBL" id="GBG31742.1"/>
    </source>
</evidence>
<dbReference type="InterPro" id="IPR029058">
    <property type="entry name" value="AB_hydrolase_fold"/>
</dbReference>
<gene>
    <name evidence="7" type="ORF">FCC1311_079672</name>
</gene>
<keyword evidence="4" id="KW-0472">Membrane</keyword>
<keyword evidence="3" id="KW-1133">Transmembrane helix</keyword>
<keyword evidence="5" id="KW-0539">Nucleus</keyword>
<accession>A0A2R5GLG1</accession>
<comment type="caution">
    <text evidence="7">The sequence shown here is derived from an EMBL/GenBank/DDBJ whole genome shotgun (WGS) entry which is preliminary data.</text>
</comment>
<dbReference type="Gene3D" id="3.40.50.1820">
    <property type="entry name" value="alpha/beta hydrolase"/>
    <property type="match status" value="1"/>
</dbReference>
<evidence type="ECO:0000256" key="3">
    <source>
        <dbReference type="ARBA" id="ARBA00022989"/>
    </source>
</evidence>
<evidence type="ECO:0000256" key="6">
    <source>
        <dbReference type="ARBA" id="ARBA00034303"/>
    </source>
</evidence>
<dbReference type="EMBL" id="BEYU01000105">
    <property type="protein sequence ID" value="GBG31742.1"/>
    <property type="molecule type" value="Genomic_DNA"/>
</dbReference>
<evidence type="ECO:0000313" key="8">
    <source>
        <dbReference type="Proteomes" id="UP000241890"/>
    </source>
</evidence>
<protein>
    <submittedName>
        <fullName evidence="7">Transmembrane protein 53</fullName>
    </submittedName>
</protein>
<evidence type="ECO:0000256" key="1">
    <source>
        <dbReference type="ARBA" id="ARBA00007387"/>
    </source>
</evidence>
<dbReference type="PANTHER" id="PTHR12265">
    <property type="entry name" value="TRANSMEMBRANE PROTEIN 53"/>
    <property type="match status" value="1"/>
</dbReference>
<sequence>MSAIVFTLGWWRSKPKALSKYAALYERQAKVKAVCVDTLSSQELMLTSARTKAVQRAVQTLRAQCEAQQKEGGQNGERPRVVVHCMSNNGGLELNDVLKKLEQEADAPWKPDIRGIVFDSCPGNLTFRAWSGALFASSSNKLPLGLGLGAGILATTLGLHATLGGVGTIAVLGAGLVAGRSFENFLTERYHRHMVERTAGIPKLFLYSDGDDLVTYDAVEAVAKRMKDNGDDVSMHRFDGTMHVAHMMAERDKYEKEVSSFLEKILPST</sequence>
<dbReference type="InterPro" id="IPR008547">
    <property type="entry name" value="DUF829_TMEM53"/>
</dbReference>
<evidence type="ECO:0000256" key="2">
    <source>
        <dbReference type="ARBA" id="ARBA00022692"/>
    </source>
</evidence>